<organism evidence="1 2">
    <name type="scientific">Marinomonas arctica</name>
    <dbReference type="NCBI Taxonomy" id="383750"/>
    <lineage>
        <taxon>Bacteria</taxon>
        <taxon>Pseudomonadati</taxon>
        <taxon>Pseudomonadota</taxon>
        <taxon>Gammaproteobacteria</taxon>
        <taxon>Oceanospirillales</taxon>
        <taxon>Oceanospirillaceae</taxon>
        <taxon>Marinomonas</taxon>
    </lineage>
</organism>
<proteinExistence type="predicted"/>
<name>A0A7H1J1L9_9GAMM</name>
<reference evidence="1 2" key="1">
    <citation type="submission" date="2020-09" db="EMBL/GenBank/DDBJ databases">
        <title>Complete genome sequence of an Arctic sea ice bacterium Marinomonas arctica BSI20414.</title>
        <authorList>
            <person name="Liao L."/>
            <person name="Chen B."/>
        </authorList>
    </citation>
    <scope>NUCLEOTIDE SEQUENCE [LARGE SCALE GENOMIC DNA]</scope>
    <source>
        <strain evidence="1 2">BSI20414</strain>
    </source>
</reference>
<keyword evidence="2" id="KW-1185">Reference proteome</keyword>
<protein>
    <submittedName>
        <fullName evidence="1">Uncharacterized protein</fullName>
    </submittedName>
</protein>
<gene>
    <name evidence="1" type="ORF">IBG28_11585</name>
</gene>
<dbReference type="KEGG" id="mard:IBG28_11585"/>
<sequence>MLIPKKEKVKSTPFSVFFRHAKSAEKRQFFDRIAKKAIEEQQQMLEKAKNMPQ</sequence>
<dbReference type="Proteomes" id="UP000516370">
    <property type="component" value="Chromosome"/>
</dbReference>
<accession>A0A7H1J1L9</accession>
<dbReference type="EMBL" id="CP061081">
    <property type="protein sequence ID" value="QNT04385.1"/>
    <property type="molecule type" value="Genomic_DNA"/>
</dbReference>
<evidence type="ECO:0000313" key="1">
    <source>
        <dbReference type="EMBL" id="QNT04385.1"/>
    </source>
</evidence>
<dbReference type="RefSeq" id="WP_188322893.1">
    <property type="nucleotide sequence ID" value="NZ_BMLJ01000011.1"/>
</dbReference>
<dbReference type="AlphaFoldDB" id="A0A7H1J1L9"/>
<evidence type="ECO:0000313" key="2">
    <source>
        <dbReference type="Proteomes" id="UP000516370"/>
    </source>
</evidence>